<dbReference type="InterPro" id="IPR013955">
    <property type="entry name" value="Rep_factor-A_C"/>
</dbReference>
<keyword evidence="1" id="KW-0238">DNA-binding</keyword>
<keyword evidence="4" id="KW-1185">Reference proteome</keyword>
<name>A0ABM7YFC5_9EURY</name>
<dbReference type="PANTHER" id="PTHR13356:SF0">
    <property type="entry name" value="SOSS COMPLEX SUBUNIT B HOMOLOG"/>
    <property type="match status" value="1"/>
</dbReference>
<dbReference type="EMBL" id="AP025698">
    <property type="protein sequence ID" value="BDH80178.1"/>
    <property type="molecule type" value="Genomic_DNA"/>
</dbReference>
<organism evidence="3 4">
    <name type="scientific">Methanothermobacter tenebrarum</name>
    <dbReference type="NCBI Taxonomy" id="680118"/>
    <lineage>
        <taxon>Archaea</taxon>
        <taxon>Methanobacteriati</taxon>
        <taxon>Methanobacteriota</taxon>
        <taxon>Methanomada group</taxon>
        <taxon>Methanobacteria</taxon>
        <taxon>Methanobacteriales</taxon>
        <taxon>Methanobacteriaceae</taxon>
        <taxon>Methanothermobacter</taxon>
    </lineage>
</organism>
<reference evidence="3 4" key="1">
    <citation type="submission" date="2022-04" db="EMBL/GenBank/DDBJ databases">
        <title>Complete genome of Methanothermobacter tenebrarum strain RMAS.</title>
        <authorList>
            <person name="Nakamura K."/>
            <person name="Oshima K."/>
            <person name="Hattori M."/>
            <person name="Kamagata Y."/>
            <person name="Takamizawa K."/>
        </authorList>
    </citation>
    <scope>NUCLEOTIDE SEQUENCE [LARGE SCALE GENOMIC DNA]</scope>
    <source>
        <strain evidence="3 4">RMAS</strain>
    </source>
</reference>
<dbReference type="Pfam" id="PF01336">
    <property type="entry name" value="tRNA_anti-codon"/>
    <property type="match status" value="2"/>
</dbReference>
<dbReference type="SUPFAM" id="SSF50249">
    <property type="entry name" value="Nucleic acid-binding proteins"/>
    <property type="match status" value="6"/>
</dbReference>
<sequence>MKREILDEYEKIKDKISKEEFLKQLEERKKEYDVGFMDDVDIAHMIVGEYLNQENKPLSEREYKIADIAEMEGADRNLKIIGRVLRISNIRSFINRAGKEGKVANVLLADETRKIRAVFWTPNIKLLKKFKEGDIIQIEGFQVRGGFAGRKEIHLQPRATIRVLDPEDHPNIPEYREEITPIADIREEDEEVNIIARITRISRIRTFERNGREGKVASMELKDETGKITYTLWNRDTELIKNLPLKEGDAIKVLGAQTRKREGEVYLTHHGLTRIIKGDFKVPEVEEKLLKIGDLHEKRDVNVIGLVTKVHDKINFERADGTTGSLRSLEIMDDTGATRVTLWHEDADLDIKKGDIIKIEGGNVEFDNYTSSHRINTNWNTRIIINPEEDTRLIKVLKEYREHLKPAKISSILEMEEEGEEVDVVGRILSLGDPREFQREDGVGILRSMELADDTGVIRVTLWDEKATTSLNVGDAIKIENARIRIGLYDIELSAGKTARIMKPSPEDMEELPSMEELEDIIYTTKKIDEIEEDDRKIKVIGRIIDLYEPREFQREDGVGILRSMELADDTGVIRVTLWDEKAETPLNIGDAVKIENPSVRYRNENIELSLGRNSQIEVIKGEVEDLPSFEEIEEMVYPYKNIRDLDEESENVKISGELTDLYGDRIISYRCPSCNTRLEVGDENICNVCCEAIDEPRHLLIIPARITDETGEIRITFFGREAEKLLGMKTEEVVNVIKKTGDEGALHDKVEDLDGVHVTVIGNANFDEYNGELRFSPKKIVDINFKIKKGE</sequence>
<evidence type="ECO:0000313" key="4">
    <source>
        <dbReference type="Proteomes" id="UP000831817"/>
    </source>
</evidence>
<dbReference type="CDD" id="cd04491">
    <property type="entry name" value="SoSSB_OBF"/>
    <property type="match status" value="5"/>
</dbReference>
<feature type="domain" description="PLD phosphodiesterase" evidence="2">
    <location>
        <begin position="743"/>
        <end position="771"/>
    </location>
</feature>
<dbReference type="InterPro" id="IPR012340">
    <property type="entry name" value="NA-bd_OB-fold"/>
</dbReference>
<accession>A0ABM7YFC5</accession>
<protein>
    <submittedName>
        <fullName evidence="3">Replication protein A</fullName>
    </submittedName>
</protein>
<gene>
    <name evidence="3" type="ORF">MTTB_15570</name>
</gene>
<dbReference type="Proteomes" id="UP000831817">
    <property type="component" value="Chromosome"/>
</dbReference>
<dbReference type="Gene3D" id="2.40.50.140">
    <property type="entry name" value="Nucleic acid-binding proteins"/>
    <property type="match status" value="6"/>
</dbReference>
<evidence type="ECO:0000313" key="3">
    <source>
        <dbReference type="EMBL" id="BDH80178.1"/>
    </source>
</evidence>
<dbReference type="InterPro" id="IPR004365">
    <property type="entry name" value="NA-bd_OB_tRNA"/>
</dbReference>
<dbReference type="RefSeq" id="WP_248564466.1">
    <property type="nucleotide sequence ID" value="NZ_AP025698.1"/>
</dbReference>
<dbReference type="InterPro" id="IPR051231">
    <property type="entry name" value="SOSS-B"/>
</dbReference>
<dbReference type="PROSITE" id="PS50035">
    <property type="entry name" value="PLD"/>
    <property type="match status" value="1"/>
</dbReference>
<evidence type="ECO:0000259" key="2">
    <source>
        <dbReference type="PROSITE" id="PS50035"/>
    </source>
</evidence>
<dbReference type="InterPro" id="IPR001736">
    <property type="entry name" value="PLipase_D/transphosphatidylase"/>
</dbReference>
<dbReference type="PANTHER" id="PTHR13356">
    <property type="entry name" value="OB FOLD NUCLEIC ACID BINDING PROTEIN-RELATED"/>
    <property type="match status" value="1"/>
</dbReference>
<dbReference type="GeneID" id="71966089"/>
<dbReference type="Pfam" id="PF08646">
    <property type="entry name" value="Rep_fac-A_C"/>
    <property type="match status" value="1"/>
</dbReference>
<proteinExistence type="predicted"/>
<evidence type="ECO:0000256" key="1">
    <source>
        <dbReference type="ARBA" id="ARBA00023125"/>
    </source>
</evidence>